<proteinExistence type="predicted"/>
<dbReference type="GO" id="GO:0008270">
    <property type="term" value="F:zinc ion binding"/>
    <property type="evidence" value="ECO:0007669"/>
    <property type="project" value="UniProtKB-KW"/>
</dbReference>
<evidence type="ECO:0000256" key="2">
    <source>
        <dbReference type="ARBA" id="ARBA00022723"/>
    </source>
</evidence>
<evidence type="ECO:0000313" key="14">
    <source>
        <dbReference type="Proteomes" id="UP001190700"/>
    </source>
</evidence>
<dbReference type="InterPro" id="IPR011011">
    <property type="entry name" value="Znf_FYVE_PHD"/>
</dbReference>
<feature type="domain" description="DDT" evidence="12">
    <location>
        <begin position="55"/>
        <end position="115"/>
    </location>
</feature>
<keyword evidence="4" id="KW-0862">Zinc</keyword>
<evidence type="ECO:0000259" key="10">
    <source>
        <dbReference type="PROSITE" id="PS50014"/>
    </source>
</evidence>
<evidence type="ECO:0000256" key="9">
    <source>
        <dbReference type="SAM" id="MobiDB-lite"/>
    </source>
</evidence>
<dbReference type="SUPFAM" id="SSF47370">
    <property type="entry name" value="Bromodomain"/>
    <property type="match status" value="1"/>
</dbReference>
<evidence type="ECO:0000256" key="3">
    <source>
        <dbReference type="ARBA" id="ARBA00022771"/>
    </source>
</evidence>
<dbReference type="GO" id="GO:0000785">
    <property type="term" value="C:chromatin"/>
    <property type="evidence" value="ECO:0007669"/>
    <property type="project" value="UniProtKB-ARBA"/>
</dbReference>
<keyword evidence="3 8" id="KW-0863">Zinc-finger</keyword>
<feature type="domain" description="Bromo" evidence="10">
    <location>
        <begin position="1669"/>
        <end position="1748"/>
    </location>
</feature>
<feature type="region of interest" description="Disordered" evidence="9">
    <location>
        <begin position="2240"/>
        <end position="2309"/>
    </location>
</feature>
<evidence type="ECO:0000256" key="8">
    <source>
        <dbReference type="PROSITE-ProRule" id="PRU00146"/>
    </source>
</evidence>
<dbReference type="Pfam" id="PF15612">
    <property type="entry name" value="WHIM1"/>
    <property type="match status" value="1"/>
</dbReference>
<dbReference type="SMART" id="SM00249">
    <property type="entry name" value="PHD"/>
    <property type="match status" value="2"/>
</dbReference>
<comment type="subcellular location">
    <subcellularLocation>
        <location evidence="1">Nucleus</location>
    </subcellularLocation>
</comment>
<keyword evidence="6" id="KW-0539">Nucleus</keyword>
<feature type="region of interest" description="Disordered" evidence="9">
    <location>
        <begin position="802"/>
        <end position="892"/>
    </location>
</feature>
<gene>
    <name evidence="13" type="ORF">CYMTET_20483</name>
</gene>
<dbReference type="Gene3D" id="2.60.120.650">
    <property type="entry name" value="Cupin"/>
    <property type="match status" value="1"/>
</dbReference>
<dbReference type="PRINTS" id="PR00503">
    <property type="entry name" value="BROMODOMAIN"/>
</dbReference>
<dbReference type="PANTHER" id="PTHR46508">
    <property type="entry name" value="PHD FINGER FAMILY PROTEIN"/>
    <property type="match status" value="1"/>
</dbReference>
<feature type="region of interest" description="Disordered" evidence="9">
    <location>
        <begin position="2028"/>
        <end position="2095"/>
    </location>
</feature>
<dbReference type="SMART" id="SM00297">
    <property type="entry name" value="BROMO"/>
    <property type="match status" value="1"/>
</dbReference>
<dbReference type="Pfam" id="PF00439">
    <property type="entry name" value="Bromodomain"/>
    <property type="match status" value="1"/>
</dbReference>
<feature type="compositionally biased region" description="Low complexity" evidence="9">
    <location>
        <begin position="1434"/>
        <end position="1444"/>
    </location>
</feature>
<dbReference type="InterPro" id="IPR001487">
    <property type="entry name" value="Bromodomain"/>
</dbReference>
<dbReference type="Pfam" id="PF00628">
    <property type="entry name" value="PHD"/>
    <property type="match status" value="2"/>
</dbReference>
<dbReference type="InterPro" id="IPR017956">
    <property type="entry name" value="AT_hook_DNA-bd_motif"/>
</dbReference>
<dbReference type="CDD" id="cd04369">
    <property type="entry name" value="Bromodomain"/>
    <property type="match status" value="1"/>
</dbReference>
<dbReference type="SUPFAM" id="SSF57903">
    <property type="entry name" value="FYVE/PHD zinc finger"/>
    <property type="match status" value="2"/>
</dbReference>
<keyword evidence="5 7" id="KW-0103">Bromodomain</keyword>
<evidence type="ECO:0000256" key="7">
    <source>
        <dbReference type="PROSITE-ProRule" id="PRU00035"/>
    </source>
</evidence>
<dbReference type="PROSITE" id="PS50014">
    <property type="entry name" value="BROMODOMAIN_2"/>
    <property type="match status" value="1"/>
</dbReference>
<evidence type="ECO:0000256" key="4">
    <source>
        <dbReference type="ARBA" id="ARBA00022833"/>
    </source>
</evidence>
<feature type="region of interest" description="Disordered" evidence="9">
    <location>
        <begin position="2132"/>
        <end position="2216"/>
    </location>
</feature>
<feature type="compositionally biased region" description="Gly residues" evidence="9">
    <location>
        <begin position="2069"/>
        <end position="2091"/>
    </location>
</feature>
<dbReference type="GO" id="GO:0003677">
    <property type="term" value="F:DNA binding"/>
    <property type="evidence" value="ECO:0007669"/>
    <property type="project" value="InterPro"/>
</dbReference>
<feature type="compositionally biased region" description="Basic and acidic residues" evidence="9">
    <location>
        <begin position="1885"/>
        <end position="1920"/>
    </location>
</feature>
<dbReference type="PROSITE" id="PS01359">
    <property type="entry name" value="ZF_PHD_1"/>
    <property type="match status" value="2"/>
</dbReference>
<feature type="domain" description="PHD-type" evidence="11">
    <location>
        <begin position="1360"/>
        <end position="1411"/>
    </location>
</feature>
<dbReference type="GO" id="GO:0005634">
    <property type="term" value="C:nucleus"/>
    <property type="evidence" value="ECO:0007669"/>
    <property type="project" value="UniProtKB-SubCell"/>
</dbReference>
<evidence type="ECO:0000256" key="1">
    <source>
        <dbReference type="ARBA" id="ARBA00004123"/>
    </source>
</evidence>
<dbReference type="Gene3D" id="1.20.920.10">
    <property type="entry name" value="Bromodomain-like"/>
    <property type="match status" value="1"/>
</dbReference>
<feature type="region of interest" description="Disordered" evidence="9">
    <location>
        <begin position="427"/>
        <end position="466"/>
    </location>
</feature>
<dbReference type="InterPro" id="IPR036427">
    <property type="entry name" value="Bromodomain-like_sf"/>
</dbReference>
<evidence type="ECO:0000313" key="13">
    <source>
        <dbReference type="EMBL" id="KAK3271151.1"/>
    </source>
</evidence>
<evidence type="ECO:0000259" key="12">
    <source>
        <dbReference type="PROSITE" id="PS50827"/>
    </source>
</evidence>
<feature type="region of interest" description="Disordered" evidence="9">
    <location>
        <begin position="1553"/>
        <end position="1604"/>
    </location>
</feature>
<keyword evidence="14" id="KW-1185">Reference proteome</keyword>
<evidence type="ECO:0000259" key="11">
    <source>
        <dbReference type="PROSITE" id="PS50016"/>
    </source>
</evidence>
<protein>
    <submittedName>
        <fullName evidence="13">Uncharacterized protein</fullName>
    </submittedName>
</protein>
<evidence type="ECO:0000256" key="6">
    <source>
        <dbReference type="ARBA" id="ARBA00023242"/>
    </source>
</evidence>
<accession>A0AAE0G3Y6</accession>
<dbReference type="InterPro" id="IPR008395">
    <property type="entry name" value="Agenet-like_dom"/>
</dbReference>
<organism evidence="13 14">
    <name type="scientific">Cymbomonas tetramitiformis</name>
    <dbReference type="NCBI Taxonomy" id="36881"/>
    <lineage>
        <taxon>Eukaryota</taxon>
        <taxon>Viridiplantae</taxon>
        <taxon>Chlorophyta</taxon>
        <taxon>Pyramimonadophyceae</taxon>
        <taxon>Pyramimonadales</taxon>
        <taxon>Pyramimonadaceae</taxon>
        <taxon>Cymbomonas</taxon>
    </lineage>
</organism>
<sequence length="2316" mass="249076">MGGSRGVHGRQAASGATEWQNLIERYKHVRCERRAANLSVRKTTAPVRPTRLSSAELAGCAAPAYCALRSFSRVLYLSPFKLDAFCACLVMPEPTPLLSEVHIALLRILLPFELGIGPVKQLSSASGKAVLPPDQSIQLLDDLTWPTFLWEYIRLAGKRTDVPIAPKAFKRVEYYLLPVEVKLRVLSFLTDELTQTGLIKSEIETRLGLQEKEEDHELEDGADEPKKHLRDSLKRLGTSVEVLALEDGLMGCRFVGRVIASTADSVRVRYDELLCNDGVHKLEEWVSLAPVSNPAHQKSRKKGRGRPKRLVDEGFDFTCDEPMVARVRPLPPQEKSPTSIKRPVKQLVEAYIGDGWWEGVVTKVADSSGKAQIFFPGENDMHLCPLKDIRTRLCWNSSTGMWYLPGVESLDLDTEADPSIAQQMEVENVGTPASASKAEKGTGNPAEAAEEKVPAAQGEDGPEEDENSDVCVMCQIEGSLICCEICPAAFHLRCVGETSKSLPEGDWFCPECAESAPSVQGGSQQRQLSKAPQNQLRVPQLGRDAVGRTVWIEERNIFFLQSADSQNRSRLGIETKEVEPLSLEDELRVISDRNLAGPVSSLRDDARITCSPQISSHPRDESRMLCSPAKALDVKEILGVGGAVEVLDVVGDLDVTFMGLVGWTAVPDDQNQHGGAPNPTQLLLSDEQLHFSDEEEDADGERGEAAAEVAALEPRPTRMMIDTEVEPAGTSGEPLTPLDIANAFGVEPISVEMSPTRQSEQLQDMSEQVEALGVGMRAAKPVVEVSSPIHRAVQGGAGHEGLQAGAMENHSNGDVHVSEAHPPQENGDVTPHRPGSDVKSTLEGAETEAPLEATIPDVKEQGSAEEDAEGLRGPSTSMMAVAGSEAPGESDELGNMSLKLSTPEPLPIGRDTTGELAFQEPAHEVDYLGRCEILRLNEYDVTRYINQLNVDDPEDRDVYTLLKHCELMRSEGTDLTVQQSAMATPSHEDYDHDSEAYTAALGYVNKYGHAARLHVQGMVKQQCSSGKAGGAKAGDASTTSALKVVPLGSSSAMMRFRWAPALPLSASSAAPGEMPSASALPNKAVVRELLNLASVAGHIVHMERMLHCLLDGSWVDPEYRRSWILGVRHATNVRQLRRPLLQMEASLRRFVFCPEWFTHLESHWVSVINDLLPSGLETSAEGARLVPAECTRLPGRATRRLARSPCTRSAEHVQWTQEAAGAHEGITYELMRDGLAARELRTAWRAAVENACTVSDLALQIRVLDAYIRWEAFKQPAGDKKEEKEQDKVLEKRMVKRVLSEERSQALSIAQAAINRRSQPMDAEYRLRLSGQWMPEAEVPIWLVRQYEQDQRKDAATSGELYCFCQQPWDPDRDMIGCDYCDGWYHYDCVGISEAEAETMDKYKCDKCKRGRRSKLAPTAVEWSPPVTTADTKLAGTKAKATKAPIEQDGAQARGDQTRAANSAAVKPPTHSHSDIAELMELAAPLHRDVWEGLVMAYLDTDVSRQKLAKWKVVRLLPLELVRQAHQAHLAGEDPAVVCLEAAKNWRHKAKAANLPGKNAGADAAGGSTDVPAPASKSRRLRALNPDAEEKAEDKPQGNTPTEHTGMAAAACDGAAPEDHSCGACKLRVEALGDGEGTNKAPAEAADISAHDRQRCLEVLAALRKIEEEERSLAAIFERLPTKKQMPSYYQTIKHPVDLKGIEAGLTCQGGGKAGSVTEYTSVQRFAEDMELMFDNAQIFNMEGSEIYCDAGRLRQQFRERMQRLFPALKDDLQSPASMERGAGAEQAEGKSTSGRRILIKLRQSGSEEDAGDDKPEVGGGVRKVRFKLNGAAAGGPTDGGETQQAAAQPLVPVVVASMEAAAVTPTAPVPGQPERRGRGRPSKKVVEERRQAAREEKAKEALAKQAERAAMEAEARGLEEGTVAGEEDAVVHDVDEGSGDLEGAGGAGVESDGRPKRQRKMRVRFGQEEEEDGAPPRSEGGAGFGAAEAEERPPQASMVEAMGENQEGGSAFAASVQARRRSLRTEAVIEEDSSEQGTEGWGNTEPSVALREEEVGETTQRSQAHSGLGTGLAGERGGGVAAMGGAGGRDGSGRIACGGAAAELGAAAGGVAGRGMAGEGTPCGWTVGGMAGRAGAGLSVSPVQRSPGVPSPCSPNGELSRGEKRKRFGGAARQVVTVEPASPKAMPPSPACATPLSEGPRAEEPMKRGRGRPRKVDVLAAAEKTAVAAALAVNEKPIPLAGLPLPGRKAQEAKAETAGVEGSKTCKQGAGGPRRGAAAEDAKPAVSGDTAEDGHQGAAKPRSEVPPLTCVCGFK</sequence>
<dbReference type="SMART" id="SM00384">
    <property type="entry name" value="AT_hook"/>
    <property type="match status" value="3"/>
</dbReference>
<dbReference type="EMBL" id="LGRX02009974">
    <property type="protein sequence ID" value="KAK3271151.1"/>
    <property type="molecule type" value="Genomic_DNA"/>
</dbReference>
<dbReference type="InterPro" id="IPR019787">
    <property type="entry name" value="Znf_PHD-finger"/>
</dbReference>
<dbReference type="InterPro" id="IPR019786">
    <property type="entry name" value="Zinc_finger_PHD-type_CS"/>
</dbReference>
<dbReference type="Proteomes" id="UP001190700">
    <property type="component" value="Unassembled WGS sequence"/>
</dbReference>
<dbReference type="PANTHER" id="PTHR46508:SF1">
    <property type="entry name" value="PHD FINGER FAMILY PROTEIN"/>
    <property type="match status" value="1"/>
</dbReference>
<dbReference type="PROSITE" id="PS50016">
    <property type="entry name" value="ZF_PHD_2"/>
    <property type="match status" value="2"/>
</dbReference>
<feature type="region of interest" description="Disordered" evidence="9">
    <location>
        <begin position="1434"/>
        <end position="1458"/>
    </location>
</feature>
<feature type="region of interest" description="Disordered" evidence="9">
    <location>
        <begin position="1769"/>
        <end position="1822"/>
    </location>
</feature>
<evidence type="ECO:0000256" key="5">
    <source>
        <dbReference type="ARBA" id="ARBA00023117"/>
    </source>
</evidence>
<dbReference type="InterPro" id="IPR018501">
    <property type="entry name" value="DDT_dom"/>
</dbReference>
<dbReference type="SMART" id="SM00571">
    <property type="entry name" value="DDT"/>
    <property type="match status" value="1"/>
</dbReference>
<reference evidence="13 14" key="1">
    <citation type="journal article" date="2015" name="Genome Biol. Evol.">
        <title>Comparative Genomics of a Bacterivorous Green Alga Reveals Evolutionary Causalities and Consequences of Phago-Mixotrophic Mode of Nutrition.</title>
        <authorList>
            <person name="Burns J.A."/>
            <person name="Paasch A."/>
            <person name="Narechania A."/>
            <person name="Kim E."/>
        </authorList>
    </citation>
    <scope>NUCLEOTIDE SEQUENCE [LARGE SCALE GENOMIC DNA]</scope>
    <source>
        <strain evidence="13 14">PLY_AMNH</strain>
    </source>
</reference>
<dbReference type="CDD" id="cd20405">
    <property type="entry name" value="Tudor_Agenet_AtDUF_rpt1_3"/>
    <property type="match status" value="1"/>
</dbReference>
<dbReference type="InterPro" id="IPR001965">
    <property type="entry name" value="Znf_PHD"/>
</dbReference>
<feature type="region of interest" description="Disordered" evidence="9">
    <location>
        <begin position="1865"/>
        <end position="1997"/>
    </location>
</feature>
<dbReference type="PROSITE" id="PS50827">
    <property type="entry name" value="DDT"/>
    <property type="match status" value="1"/>
</dbReference>
<name>A0AAE0G3Y6_9CHLO</name>
<dbReference type="Gene3D" id="3.30.40.10">
    <property type="entry name" value="Zinc/RING finger domain, C3HC4 (zinc finger)"/>
    <property type="match status" value="1"/>
</dbReference>
<dbReference type="InterPro" id="IPR013083">
    <property type="entry name" value="Znf_RING/FYVE/PHD"/>
</dbReference>
<dbReference type="Pfam" id="PF02791">
    <property type="entry name" value="DDT"/>
    <property type="match status" value="1"/>
</dbReference>
<keyword evidence="2" id="KW-0479">Metal-binding</keyword>
<dbReference type="InterPro" id="IPR028942">
    <property type="entry name" value="WHIM1_dom"/>
</dbReference>
<feature type="domain" description="PHD-type" evidence="11">
    <location>
        <begin position="468"/>
        <end position="515"/>
    </location>
</feature>
<dbReference type="Pfam" id="PF05641">
    <property type="entry name" value="Agenet"/>
    <property type="match status" value="1"/>
</dbReference>
<comment type="caution">
    <text evidence="13">The sequence shown here is derived from an EMBL/GenBank/DDBJ whole genome shotgun (WGS) entry which is preliminary data.</text>
</comment>